<protein>
    <submittedName>
        <fullName evidence="1">Uncharacterized protein</fullName>
    </submittedName>
</protein>
<name>A0ABU1P1N2_9BACL</name>
<evidence type="ECO:0000313" key="1">
    <source>
        <dbReference type="EMBL" id="MDR6553469.1"/>
    </source>
</evidence>
<gene>
    <name evidence="1" type="ORF">J2736_004676</name>
</gene>
<comment type="caution">
    <text evidence="1">The sequence shown here is derived from an EMBL/GenBank/DDBJ whole genome shotgun (WGS) entry which is preliminary data.</text>
</comment>
<accession>A0ABU1P1N2</accession>
<sequence>MKRIKMNTVSKALLIVLALSIAVQTGYTLVSYVHAQTVAMDEEAPKVPTTETGATSIDQKVIPQDVLNKLQATDSSHFDSNVMKYKQLLADLNVHAKVQQEIERLVMAGHSLSNVLIAFEFLYQKFGKLPELELLVKQKEAGKAWEALFAGYNSGHKAFVPRAFDPDYLEDLMKKPGFTSDDVMMADRVSFASGIDVKDIITSKLESKRNWMDITAELDLLHGTATLPRVQITAQQLSKFVKPGSFTEDKIAEAFVLAQQIGQNPETVVEKMKAGKTEAAIRAESYMLKYN</sequence>
<reference evidence="1 2" key="1">
    <citation type="submission" date="2023-07" db="EMBL/GenBank/DDBJ databases">
        <title>Sorghum-associated microbial communities from plants grown in Nebraska, USA.</title>
        <authorList>
            <person name="Schachtman D."/>
        </authorList>
    </citation>
    <scope>NUCLEOTIDE SEQUENCE [LARGE SCALE GENOMIC DNA]</scope>
    <source>
        <strain evidence="1 2">CC258</strain>
    </source>
</reference>
<keyword evidence="2" id="KW-1185">Reference proteome</keyword>
<dbReference type="Proteomes" id="UP001267290">
    <property type="component" value="Unassembled WGS sequence"/>
</dbReference>
<evidence type="ECO:0000313" key="2">
    <source>
        <dbReference type="Proteomes" id="UP001267290"/>
    </source>
</evidence>
<proteinExistence type="predicted"/>
<dbReference type="RefSeq" id="WP_310500934.1">
    <property type="nucleotide sequence ID" value="NZ_JAVDSB010000010.1"/>
</dbReference>
<dbReference type="EMBL" id="JAVDSB010000010">
    <property type="protein sequence ID" value="MDR6553469.1"/>
    <property type="molecule type" value="Genomic_DNA"/>
</dbReference>
<organism evidence="1 2">
    <name type="scientific">Paenibacillus qinlingensis</name>
    <dbReference type="NCBI Taxonomy" id="1837343"/>
    <lineage>
        <taxon>Bacteria</taxon>
        <taxon>Bacillati</taxon>
        <taxon>Bacillota</taxon>
        <taxon>Bacilli</taxon>
        <taxon>Bacillales</taxon>
        <taxon>Paenibacillaceae</taxon>
        <taxon>Paenibacillus</taxon>
    </lineage>
</organism>